<dbReference type="Pfam" id="PF11845">
    <property type="entry name" value="Tll0287-like"/>
    <property type="match status" value="1"/>
</dbReference>
<name>A0A4P7URT4_DESDE</name>
<dbReference type="PROSITE" id="PS50885">
    <property type="entry name" value="HAMP"/>
    <property type="match status" value="1"/>
</dbReference>
<feature type="domain" description="HAMP" evidence="7">
    <location>
        <begin position="223"/>
        <end position="275"/>
    </location>
</feature>
<dbReference type="InterPro" id="IPR021796">
    <property type="entry name" value="Tll0287-like_dom"/>
</dbReference>
<protein>
    <submittedName>
        <fullName evidence="8">DUF3365 domain-containing protein</fullName>
    </submittedName>
</protein>
<dbReference type="RefSeq" id="WP_136400481.1">
    <property type="nucleotide sequence ID" value="NZ_CP036295.1"/>
</dbReference>
<dbReference type="Gene3D" id="6.10.340.10">
    <property type="match status" value="1"/>
</dbReference>
<evidence type="ECO:0000256" key="4">
    <source>
        <dbReference type="SAM" id="MobiDB-lite"/>
    </source>
</evidence>
<feature type="domain" description="Methyl-accepting transducer" evidence="6">
    <location>
        <begin position="323"/>
        <end position="559"/>
    </location>
</feature>
<gene>
    <name evidence="8" type="ORF">DDIC_11000</name>
</gene>
<evidence type="ECO:0000256" key="5">
    <source>
        <dbReference type="SAM" id="Phobius"/>
    </source>
</evidence>
<dbReference type="CDD" id="cd11386">
    <property type="entry name" value="MCP_signal"/>
    <property type="match status" value="1"/>
</dbReference>
<comment type="similarity">
    <text evidence="2">Belongs to the methyl-accepting chemotaxis (MCP) protein family.</text>
</comment>
<organism evidence="8 9">
    <name type="scientific">Desulfovibrio desulfuricans</name>
    <dbReference type="NCBI Taxonomy" id="876"/>
    <lineage>
        <taxon>Bacteria</taxon>
        <taxon>Pseudomonadati</taxon>
        <taxon>Thermodesulfobacteriota</taxon>
        <taxon>Desulfovibrionia</taxon>
        <taxon>Desulfovibrionales</taxon>
        <taxon>Desulfovibrionaceae</taxon>
        <taxon>Desulfovibrio</taxon>
    </lineage>
</organism>
<proteinExistence type="inferred from homology"/>
<dbReference type="AlphaFoldDB" id="A0A4P7URT4"/>
<keyword evidence="5" id="KW-0812">Transmembrane</keyword>
<keyword evidence="5" id="KW-1133">Transmembrane helix</keyword>
<dbReference type="EMBL" id="CP036295">
    <property type="protein sequence ID" value="QCC86392.1"/>
    <property type="molecule type" value="Genomic_DNA"/>
</dbReference>
<evidence type="ECO:0000259" key="7">
    <source>
        <dbReference type="PROSITE" id="PS50885"/>
    </source>
</evidence>
<dbReference type="PANTHER" id="PTHR32089:SF112">
    <property type="entry name" value="LYSOZYME-LIKE PROTEIN-RELATED"/>
    <property type="match status" value="1"/>
</dbReference>
<dbReference type="OrthoDB" id="9789976at2"/>
<sequence>MSIKFKVLLLSIIGPTLLAITIFFNAVQNIWTSEEQAVIHSAKGIVSMAESARNEMAMKFDGVIRPFGEIPRDKLIDAVPIITAIKMARQNAEKLGYKFRVPKFSPRNPANEPNALERTALEQIASKGLPELIVRQKDAIHYFKPIVLTAECMFCHGDPKGTTDPIGGTKEGWKAGEIHGAFEIIYSLDEAVAKTKAAAVSVGIATAAILVFIICAVWLIMRNSLVAPLVRLQQFARQVSEGELNTQPRGTFKAELQALEQALTAMVVRLKEKISFSEQKTAEAKAAEARAQQHADEAAEARDDALKSRAQGMTEAANMLEGVISSVTSASQEISAQVEQSSNFAASQASSMNAVAAAMEEMNSSISAVSDNAAQASASSEIIKVNANKELKEVNVMVDAIKSVQTMADALKSGMSELGHQAEDIGKIMNVINDIADQTNLLALNAAIEAARAGDAGRGFAVVADEVRKLAEKTMLAVTEVGNAIQSVQQGTKNNVDSVDMAVDAISKVNSMAEGTGEAISQITLHVNEMAEQIQAIARSVDEQTRASADITKSISMADQDSSETSAALQEISTALIDLSQQSQILTSLIVKLQDGAKHITAQFNEI</sequence>
<dbReference type="SUPFAM" id="SSF58104">
    <property type="entry name" value="Methyl-accepting chemotaxis protein (MCP) signaling domain"/>
    <property type="match status" value="1"/>
</dbReference>
<feature type="transmembrane region" description="Helical" evidence="5">
    <location>
        <begin position="197"/>
        <end position="221"/>
    </location>
</feature>
<dbReference type="SMART" id="SM00304">
    <property type="entry name" value="HAMP"/>
    <property type="match status" value="1"/>
</dbReference>
<reference evidence="8 9" key="1">
    <citation type="submission" date="2019-02" db="EMBL/GenBank/DDBJ databases">
        <title>Complete Genome Sequence of Desulfovibrio desulfuricans IC1, a Sulfonate Utilizing Anaerobe.</title>
        <authorList>
            <person name="Day L.A."/>
            <person name="De Leon K.B."/>
            <person name="Wall J.D."/>
        </authorList>
    </citation>
    <scope>NUCLEOTIDE SEQUENCE [LARGE SCALE GENOMIC DNA]</scope>
    <source>
        <strain evidence="8 9">IC1</strain>
    </source>
</reference>
<evidence type="ECO:0000256" key="2">
    <source>
        <dbReference type="ARBA" id="ARBA00029447"/>
    </source>
</evidence>
<evidence type="ECO:0000313" key="9">
    <source>
        <dbReference type="Proteomes" id="UP000297065"/>
    </source>
</evidence>
<dbReference type="Proteomes" id="UP000297065">
    <property type="component" value="Chromosome"/>
</dbReference>
<keyword evidence="1 3" id="KW-0807">Transducer</keyword>
<dbReference type="InterPro" id="IPR003660">
    <property type="entry name" value="HAMP_dom"/>
</dbReference>
<dbReference type="SMART" id="SM00283">
    <property type="entry name" value="MA"/>
    <property type="match status" value="1"/>
</dbReference>
<dbReference type="Pfam" id="PF00672">
    <property type="entry name" value="HAMP"/>
    <property type="match status" value="1"/>
</dbReference>
<feature type="region of interest" description="Disordered" evidence="4">
    <location>
        <begin position="285"/>
        <end position="307"/>
    </location>
</feature>
<evidence type="ECO:0000256" key="1">
    <source>
        <dbReference type="ARBA" id="ARBA00023224"/>
    </source>
</evidence>
<dbReference type="InterPro" id="IPR004089">
    <property type="entry name" value="MCPsignal_dom"/>
</dbReference>
<evidence type="ECO:0000313" key="8">
    <source>
        <dbReference type="EMBL" id="QCC86392.1"/>
    </source>
</evidence>
<evidence type="ECO:0000259" key="6">
    <source>
        <dbReference type="PROSITE" id="PS50111"/>
    </source>
</evidence>
<dbReference type="Pfam" id="PF00015">
    <property type="entry name" value="MCPsignal"/>
    <property type="match status" value="1"/>
</dbReference>
<dbReference type="Gene3D" id="1.10.287.950">
    <property type="entry name" value="Methyl-accepting chemotaxis protein"/>
    <property type="match status" value="1"/>
</dbReference>
<dbReference type="GO" id="GO:0016020">
    <property type="term" value="C:membrane"/>
    <property type="evidence" value="ECO:0007669"/>
    <property type="project" value="InterPro"/>
</dbReference>
<dbReference type="PANTHER" id="PTHR32089">
    <property type="entry name" value="METHYL-ACCEPTING CHEMOTAXIS PROTEIN MCPB"/>
    <property type="match status" value="1"/>
</dbReference>
<dbReference type="PROSITE" id="PS50111">
    <property type="entry name" value="CHEMOTAXIS_TRANSDUC_2"/>
    <property type="match status" value="1"/>
</dbReference>
<evidence type="ECO:0000256" key="3">
    <source>
        <dbReference type="PROSITE-ProRule" id="PRU00284"/>
    </source>
</evidence>
<dbReference type="GO" id="GO:0007165">
    <property type="term" value="P:signal transduction"/>
    <property type="evidence" value="ECO:0007669"/>
    <property type="project" value="UniProtKB-KW"/>
</dbReference>
<keyword evidence="5" id="KW-0472">Membrane</keyword>
<accession>A0A4P7URT4</accession>